<feature type="binding site" description="in other chain" evidence="6">
    <location>
        <begin position="108"/>
        <end position="112"/>
    </location>
    <ligand>
        <name>dUMP</name>
        <dbReference type="ChEBI" id="CHEBI:246422"/>
        <note>ligand shared between dimeric partners</note>
    </ligand>
</feature>
<keyword evidence="2 6" id="KW-0285">Flavoprotein</keyword>
<evidence type="ECO:0000256" key="5">
    <source>
        <dbReference type="ARBA" id="ARBA00022857"/>
    </source>
</evidence>
<dbReference type="InterPro" id="IPR003669">
    <property type="entry name" value="Thymidylate_synthase_ThyX"/>
</dbReference>
<comment type="subunit">
    <text evidence="6">Homotetramer.</text>
</comment>
<name>A0ABY6P3G9_9NOCA</name>
<evidence type="ECO:0000256" key="6">
    <source>
        <dbReference type="HAMAP-Rule" id="MF_01408"/>
    </source>
</evidence>
<feature type="binding site" evidence="6">
    <location>
        <position position="212"/>
    </location>
    <ligand>
        <name>dUMP</name>
        <dbReference type="ChEBI" id="CHEBI:246422"/>
        <note>ligand shared between dimeric partners</note>
    </ligand>
</feature>
<comment type="caution">
    <text evidence="6">Lacks conserved residue(s) required for the propagation of feature annotation.</text>
</comment>
<dbReference type="NCBIfam" id="TIGR02170">
    <property type="entry name" value="thyX"/>
    <property type="match status" value="1"/>
</dbReference>
<dbReference type="HAMAP" id="MF_01408">
    <property type="entry name" value="ThyX"/>
    <property type="match status" value="1"/>
</dbReference>
<dbReference type="Gene3D" id="3.30.70.3180">
    <property type="match status" value="1"/>
</dbReference>
<evidence type="ECO:0000256" key="1">
    <source>
        <dbReference type="ARBA" id="ARBA00022603"/>
    </source>
</evidence>
<feature type="active site" description="Involved in ionization of N3 of dUMP, leading to its activation" evidence="6">
    <location>
        <position position="212"/>
    </location>
</feature>
<comment type="pathway">
    <text evidence="6">Pyrimidine metabolism; dTTP biosynthesis.</text>
</comment>
<protein>
    <recommendedName>
        <fullName evidence="6">Flavin-dependent thymidylate synthase</fullName>
        <shortName evidence="6">FDTS</shortName>
        <ecNumber evidence="6">2.1.1.148</ecNumber>
    </recommendedName>
    <alternativeName>
        <fullName evidence="6">FAD-dependent thymidylate synthase</fullName>
    </alternativeName>
    <alternativeName>
        <fullName evidence="6">Thymidylate synthase ThyX</fullName>
        <shortName evidence="6">TS</shortName>
        <shortName evidence="6">TSase</shortName>
    </alternativeName>
</protein>
<evidence type="ECO:0000256" key="2">
    <source>
        <dbReference type="ARBA" id="ARBA00022630"/>
    </source>
</evidence>
<feature type="binding site" evidence="6">
    <location>
        <position position="207"/>
    </location>
    <ligand>
        <name>FAD</name>
        <dbReference type="ChEBI" id="CHEBI:57692"/>
        <note>ligand shared between neighboring subunits</note>
    </ligand>
</feature>
<dbReference type="SUPFAM" id="SSF69796">
    <property type="entry name" value="Thymidylate synthase-complementing protein Thy1"/>
    <property type="match status" value="1"/>
</dbReference>
<dbReference type="Gene3D" id="3.30.1360.170">
    <property type="match status" value="1"/>
</dbReference>
<dbReference type="GO" id="GO:0032259">
    <property type="term" value="P:methylation"/>
    <property type="evidence" value="ECO:0007669"/>
    <property type="project" value="UniProtKB-KW"/>
</dbReference>
<dbReference type="Pfam" id="PF02511">
    <property type="entry name" value="Thy1"/>
    <property type="match status" value="1"/>
</dbReference>
<gene>
    <name evidence="6 7" type="primary">thyX</name>
    <name evidence="7" type="ORF">RHODO2019_05140</name>
</gene>
<dbReference type="RefSeq" id="WP_265383930.1">
    <property type="nucleotide sequence ID" value="NZ_CP110615.1"/>
</dbReference>
<comment type="cofactor">
    <cofactor evidence="6">
        <name>FAD</name>
        <dbReference type="ChEBI" id="CHEBI:57692"/>
    </cofactor>
    <text evidence="6">Binds 4 FAD per tetramer. Each FAD binding site is formed by three monomers.</text>
</comment>
<sequence length="263" mass="27987">MPRTPASQVHQLRVQLVARTEFLPPADVPWSTDAEGGQALAEFAGRACYQSWSKPRPSTATNAAFLRHVLQVGHLSVLEHGTATLYLRGVSRAVAHEVLRHRHFSTSELSPRHVPTDGAPVVVPAVVAQDPAAAELFLRAATAARAAHDELLTALEAGRSGGAASAGPELAAETLRHKQARQAALALLPGATETQLVVTGNYRAWRHFVAARATDLVDLEVRALAVACLRQLQSAAPHVFSDFEVGELVDGTEVASSPYVTEA</sequence>
<evidence type="ECO:0000313" key="7">
    <source>
        <dbReference type="EMBL" id="UZJ25826.1"/>
    </source>
</evidence>
<comment type="similarity">
    <text evidence="6">Belongs to the thymidylate synthase ThyX family.</text>
</comment>
<keyword evidence="6 7" id="KW-0808">Transferase</keyword>
<feature type="binding site" evidence="6">
    <location>
        <position position="108"/>
    </location>
    <ligand>
        <name>FAD</name>
        <dbReference type="ChEBI" id="CHEBI:57692"/>
        <note>ligand shared between neighboring subunits</note>
    </ligand>
</feature>
<evidence type="ECO:0000256" key="3">
    <source>
        <dbReference type="ARBA" id="ARBA00022727"/>
    </source>
</evidence>
<keyword evidence="8" id="KW-1185">Reference proteome</keyword>
<comment type="function">
    <text evidence="6">Catalyzes the reductive methylation of 2'-deoxyuridine-5'-monophosphate (dUMP) to 2'-deoxythymidine-5'-monophosphate (dTMP) while utilizing 5,10-methylenetetrahydrofolate (mTHF) as the methyl donor, and NADPH and FADH(2) as the reductant.</text>
</comment>
<dbReference type="InterPro" id="IPR036098">
    <property type="entry name" value="Thymidylate_synthase_ThyX_sf"/>
</dbReference>
<keyword evidence="5 6" id="KW-0521">NADP</keyword>
<dbReference type="PANTHER" id="PTHR34934:SF1">
    <property type="entry name" value="FLAVIN-DEPENDENT THYMIDYLATE SYNTHASE"/>
    <property type="match status" value="1"/>
</dbReference>
<dbReference type="EMBL" id="CP110615">
    <property type="protein sequence ID" value="UZJ25826.1"/>
    <property type="molecule type" value="Genomic_DNA"/>
</dbReference>
<dbReference type="Proteomes" id="UP001164965">
    <property type="component" value="Chromosome"/>
</dbReference>
<evidence type="ECO:0000313" key="8">
    <source>
        <dbReference type="Proteomes" id="UP001164965"/>
    </source>
</evidence>
<dbReference type="PROSITE" id="PS51331">
    <property type="entry name" value="THYX"/>
    <property type="match status" value="1"/>
</dbReference>
<feature type="binding site" evidence="6">
    <location>
        <position position="76"/>
    </location>
    <ligand>
        <name>FAD</name>
        <dbReference type="ChEBI" id="CHEBI:57692"/>
        <note>ligand shared between neighboring subunits</note>
    </ligand>
</feature>
<comment type="catalytic activity">
    <reaction evidence="6">
        <text>dUMP + (6R)-5,10-methylene-5,6,7,8-tetrahydrofolate + NADPH + H(+) = dTMP + (6S)-5,6,7,8-tetrahydrofolate + NADP(+)</text>
        <dbReference type="Rhea" id="RHEA:29043"/>
        <dbReference type="ChEBI" id="CHEBI:15378"/>
        <dbReference type="ChEBI" id="CHEBI:15636"/>
        <dbReference type="ChEBI" id="CHEBI:57453"/>
        <dbReference type="ChEBI" id="CHEBI:57783"/>
        <dbReference type="ChEBI" id="CHEBI:58349"/>
        <dbReference type="ChEBI" id="CHEBI:63528"/>
        <dbReference type="ChEBI" id="CHEBI:246422"/>
        <dbReference type="EC" id="2.1.1.148"/>
    </reaction>
</comment>
<keyword evidence="4 6" id="KW-0274">FAD</keyword>
<keyword evidence="3 6" id="KW-0545">Nucleotide biosynthesis</keyword>
<dbReference type="CDD" id="cd20175">
    <property type="entry name" value="ThyX"/>
    <property type="match status" value="1"/>
</dbReference>
<dbReference type="PANTHER" id="PTHR34934">
    <property type="entry name" value="FLAVIN-DEPENDENT THYMIDYLATE SYNTHASE"/>
    <property type="match status" value="1"/>
</dbReference>
<feature type="binding site" evidence="6">
    <location>
        <begin position="100"/>
        <end position="102"/>
    </location>
    <ligand>
        <name>FAD</name>
        <dbReference type="ChEBI" id="CHEBI:57692"/>
        <note>ligand shared between neighboring subunits</note>
    </ligand>
</feature>
<keyword evidence="1 6" id="KW-0489">Methyltransferase</keyword>
<dbReference type="EC" id="2.1.1.148" evidence="6"/>
<proteinExistence type="inferred from homology"/>
<organism evidence="7 8">
    <name type="scientific">Rhodococcus antarcticus</name>
    <dbReference type="NCBI Taxonomy" id="2987751"/>
    <lineage>
        <taxon>Bacteria</taxon>
        <taxon>Bacillati</taxon>
        <taxon>Actinomycetota</taxon>
        <taxon>Actinomycetes</taxon>
        <taxon>Mycobacteriales</taxon>
        <taxon>Nocardiaceae</taxon>
        <taxon>Rhodococcus</taxon>
    </lineage>
</organism>
<feature type="binding site" evidence="6">
    <location>
        <begin position="97"/>
        <end position="100"/>
    </location>
    <ligand>
        <name>dUMP</name>
        <dbReference type="ChEBI" id="CHEBI:246422"/>
        <note>ligand shared between dimeric partners</note>
    </ligand>
</feature>
<accession>A0ABY6P3G9</accession>
<evidence type="ECO:0000256" key="4">
    <source>
        <dbReference type="ARBA" id="ARBA00022827"/>
    </source>
</evidence>
<reference evidence="7" key="1">
    <citation type="submission" date="2022-10" db="EMBL/GenBank/DDBJ databases">
        <title>Rhodococcus sp.75.</title>
        <authorList>
            <person name="Sun M."/>
        </authorList>
    </citation>
    <scope>NUCLEOTIDE SEQUENCE</scope>
    <source>
        <strain evidence="7">75</strain>
    </source>
</reference>
<feature type="binding site" evidence="6">
    <location>
        <begin position="201"/>
        <end position="203"/>
    </location>
    <ligand>
        <name>FAD</name>
        <dbReference type="ChEBI" id="CHEBI:57692"/>
        <note>ligand shared between neighboring subunits</note>
    </ligand>
</feature>
<dbReference type="GO" id="GO:0050797">
    <property type="term" value="F:thymidylate synthase (FAD) activity"/>
    <property type="evidence" value="ECO:0007669"/>
    <property type="project" value="UniProtKB-EC"/>
</dbReference>